<evidence type="ECO:0000259" key="14">
    <source>
        <dbReference type="SMART" id="SM01124"/>
    </source>
</evidence>
<feature type="compositionally biased region" description="Polar residues" evidence="13">
    <location>
        <begin position="637"/>
        <end position="649"/>
    </location>
</feature>
<organism evidence="15 16">
    <name type="scientific">Aplysia californica</name>
    <name type="common">California sea hare</name>
    <dbReference type="NCBI Taxonomy" id="6500"/>
    <lineage>
        <taxon>Eukaryota</taxon>
        <taxon>Metazoa</taxon>
        <taxon>Spiralia</taxon>
        <taxon>Lophotrochozoa</taxon>
        <taxon>Mollusca</taxon>
        <taxon>Gastropoda</taxon>
        <taxon>Heterobranchia</taxon>
        <taxon>Euthyneura</taxon>
        <taxon>Tectipleura</taxon>
        <taxon>Aplysiida</taxon>
        <taxon>Aplysioidea</taxon>
        <taxon>Aplysiidae</taxon>
        <taxon>Aplysia</taxon>
    </lineage>
</organism>
<dbReference type="PANTHER" id="PTHR12849">
    <property type="entry name" value="RNA LARIAT DEBRANCHING ENZYME"/>
    <property type="match status" value="1"/>
</dbReference>
<keyword evidence="10" id="KW-0408">Iron</keyword>
<evidence type="ECO:0000256" key="3">
    <source>
        <dbReference type="ARBA" id="ARBA00001954"/>
    </source>
</evidence>
<evidence type="ECO:0000256" key="8">
    <source>
        <dbReference type="ARBA" id="ARBA00022801"/>
    </source>
</evidence>
<feature type="compositionally biased region" description="Polar residues" evidence="13">
    <location>
        <begin position="431"/>
        <end position="446"/>
    </location>
</feature>
<evidence type="ECO:0000256" key="11">
    <source>
        <dbReference type="ARBA" id="ARBA00023211"/>
    </source>
</evidence>
<evidence type="ECO:0000256" key="1">
    <source>
        <dbReference type="ARBA" id="ARBA00001936"/>
    </source>
</evidence>
<dbReference type="Proteomes" id="UP000694888">
    <property type="component" value="Unplaced"/>
</dbReference>
<feature type="region of interest" description="Disordered" evidence="13">
    <location>
        <begin position="493"/>
        <end position="665"/>
    </location>
</feature>
<dbReference type="SUPFAM" id="SSF56300">
    <property type="entry name" value="Metallo-dependent phosphatases"/>
    <property type="match status" value="1"/>
</dbReference>
<evidence type="ECO:0000256" key="10">
    <source>
        <dbReference type="ARBA" id="ARBA00023004"/>
    </source>
</evidence>
<evidence type="ECO:0000256" key="7">
    <source>
        <dbReference type="ARBA" id="ARBA00022723"/>
    </source>
</evidence>
<sequence>MKIAVEGCCHGELDAIYETLASLEKENNFKIDLLLVCGDFQSVRNYSDLEAMAVPPKYQQLQTFYKYYSGEKKAPVLTIFIGGNHEASNYLQELSYGGWVAPNIYYLGYAGVVQVGGVRIGGVSGIYKSHDFYKGHFERPPYSNDTKRSVYHVRNLEVFRLKQLIRPLDIFMSHDWPQGIYYHGDTDNLIRMKPFFKKEIEDDTLGSRPLGELLTHLKPTYWFAAHLHVKFAAHVLHQQTDPSTPAKTTKFLALDKCLPRRGFLQVLDVPHKESEGLKIKLDPEWLTVLRTTNHLLKLTPTNTYMPGPGGAERYNFEADDKDLKETVDLFGGDLTLPEKGFVTTTPPLVGTPNPRSGRTPLKVVVNPQTSLLCTMLDLTDPMASFLGKSSEELLEKSFGPISAFGGGSDEMDDDNDDDEANESSAEMPSYIDSSMEVSSTSFSNVSEVAKETPQLSKSQSLSSVLPPPRAVQPSDVRVDDDDEEFLSILSAQKKASPVKALSAPAYVSSSTSGDTDMKMATALSHQRSTGDSANSTSPESSTTASGLGLSSAQQLPSTDRDSGVCSHSSPTASLSSSSDAVPSLGQKASSFGMSSLRLDSTDSSSNLSSHSGVSSSPSTPSPANRKRDSGEGEITGSAVTSSPVVSGSASKRLKRRNISAYADPV</sequence>
<dbReference type="InterPro" id="IPR007708">
    <property type="entry name" value="DBR1_C"/>
</dbReference>
<feature type="compositionally biased region" description="Polar residues" evidence="13">
    <location>
        <begin position="523"/>
        <end position="539"/>
    </location>
</feature>
<keyword evidence="8" id="KW-0378">Hydrolase</keyword>
<comment type="subcellular location">
    <subcellularLocation>
        <location evidence="4">Nucleus</location>
    </subcellularLocation>
</comment>
<dbReference type="CDD" id="cd00844">
    <property type="entry name" value="MPP_Dbr1_N"/>
    <property type="match status" value="1"/>
</dbReference>
<dbReference type="GeneID" id="101852762"/>
<keyword evidence="6" id="KW-0507">mRNA processing</keyword>
<comment type="cofactor">
    <cofactor evidence="3">
        <name>Fe(2+)</name>
        <dbReference type="ChEBI" id="CHEBI:29033"/>
    </cofactor>
</comment>
<evidence type="ECO:0000256" key="4">
    <source>
        <dbReference type="ARBA" id="ARBA00004123"/>
    </source>
</evidence>
<feature type="domain" description="Lariat debranching enzyme C-terminal" evidence="14">
    <location>
        <begin position="235"/>
        <end position="382"/>
    </location>
</feature>
<keyword evidence="11" id="KW-0464">Manganese</keyword>
<proteinExistence type="inferred from homology"/>
<evidence type="ECO:0000256" key="6">
    <source>
        <dbReference type="ARBA" id="ARBA00022664"/>
    </source>
</evidence>
<dbReference type="InterPro" id="IPR041816">
    <property type="entry name" value="Dbr1_N"/>
</dbReference>
<evidence type="ECO:0000256" key="5">
    <source>
        <dbReference type="ARBA" id="ARBA00006045"/>
    </source>
</evidence>
<feature type="region of interest" description="Disordered" evidence="13">
    <location>
        <begin position="399"/>
        <end position="478"/>
    </location>
</feature>
<protein>
    <submittedName>
        <fullName evidence="16">Lariat debranching enzyme B</fullName>
    </submittedName>
</protein>
<name>A0ABM0JMD4_APLCA</name>
<comment type="cofactor">
    <cofactor evidence="1">
        <name>Mn(2+)</name>
        <dbReference type="ChEBI" id="CHEBI:29035"/>
    </cofactor>
</comment>
<dbReference type="RefSeq" id="XP_005097087.1">
    <property type="nucleotide sequence ID" value="XM_005097030.3"/>
</dbReference>
<dbReference type="Pfam" id="PF05011">
    <property type="entry name" value="DBR1"/>
    <property type="match status" value="1"/>
</dbReference>
<dbReference type="InterPro" id="IPR004843">
    <property type="entry name" value="Calcineurin-like_PHP"/>
</dbReference>
<evidence type="ECO:0000256" key="12">
    <source>
        <dbReference type="ARBA" id="ARBA00023242"/>
    </source>
</evidence>
<keyword evidence="9" id="KW-0862">Zinc</keyword>
<evidence type="ECO:0000256" key="2">
    <source>
        <dbReference type="ARBA" id="ARBA00001947"/>
    </source>
</evidence>
<evidence type="ECO:0000313" key="15">
    <source>
        <dbReference type="Proteomes" id="UP000694888"/>
    </source>
</evidence>
<comment type="cofactor">
    <cofactor evidence="2">
        <name>Zn(2+)</name>
        <dbReference type="ChEBI" id="CHEBI:29105"/>
    </cofactor>
</comment>
<accession>A0ABM0JMD4</accession>
<dbReference type="Pfam" id="PF00149">
    <property type="entry name" value="Metallophos"/>
    <property type="match status" value="1"/>
</dbReference>
<feature type="compositionally biased region" description="Acidic residues" evidence="13">
    <location>
        <begin position="409"/>
        <end position="421"/>
    </location>
</feature>
<feature type="compositionally biased region" description="Low complexity" evidence="13">
    <location>
        <begin position="566"/>
        <end position="584"/>
    </location>
</feature>
<keyword evidence="12" id="KW-0539">Nucleus</keyword>
<dbReference type="Gene3D" id="3.60.21.10">
    <property type="match status" value="1"/>
</dbReference>
<gene>
    <name evidence="16" type="primary">LOC101852762</name>
</gene>
<evidence type="ECO:0000313" key="16">
    <source>
        <dbReference type="RefSeq" id="XP_005097087.1"/>
    </source>
</evidence>
<evidence type="ECO:0000256" key="13">
    <source>
        <dbReference type="SAM" id="MobiDB-lite"/>
    </source>
</evidence>
<feature type="compositionally biased region" description="Low complexity" evidence="13">
    <location>
        <begin position="540"/>
        <end position="552"/>
    </location>
</feature>
<dbReference type="PANTHER" id="PTHR12849:SF0">
    <property type="entry name" value="LARIAT DEBRANCHING ENZYME"/>
    <property type="match status" value="1"/>
</dbReference>
<comment type="similarity">
    <text evidence="5">Belongs to the lariat debranching enzyme family.</text>
</comment>
<dbReference type="InterPro" id="IPR029052">
    <property type="entry name" value="Metallo-depent_PP-like"/>
</dbReference>
<reference evidence="16" key="1">
    <citation type="submission" date="2025-08" db="UniProtKB">
        <authorList>
            <consortium name="RefSeq"/>
        </authorList>
    </citation>
    <scope>IDENTIFICATION</scope>
</reference>
<feature type="compositionally biased region" description="Low complexity" evidence="13">
    <location>
        <begin position="594"/>
        <end position="622"/>
    </location>
</feature>
<evidence type="ECO:0000256" key="9">
    <source>
        <dbReference type="ARBA" id="ARBA00022833"/>
    </source>
</evidence>
<keyword evidence="15" id="KW-1185">Reference proteome</keyword>
<keyword evidence="7" id="KW-0479">Metal-binding</keyword>
<feature type="compositionally biased region" description="Low complexity" evidence="13">
    <location>
        <begin position="453"/>
        <end position="464"/>
    </location>
</feature>
<dbReference type="SMART" id="SM01124">
    <property type="entry name" value="DBR1"/>
    <property type="match status" value="1"/>
</dbReference>